<evidence type="ECO:0000256" key="1">
    <source>
        <dbReference type="SAM" id="MobiDB-lite"/>
    </source>
</evidence>
<reference evidence="3" key="1">
    <citation type="journal article" date="2019" name="Int. J. Syst. Evol. Microbiol.">
        <title>The Global Catalogue of Microorganisms (GCM) 10K type strain sequencing project: providing services to taxonomists for standard genome sequencing and annotation.</title>
        <authorList>
            <consortium name="The Broad Institute Genomics Platform"/>
            <consortium name="The Broad Institute Genome Sequencing Center for Infectious Disease"/>
            <person name="Wu L."/>
            <person name="Ma J."/>
        </authorList>
    </citation>
    <scope>NUCLEOTIDE SEQUENCE [LARGE SCALE GENOMIC DNA]</scope>
    <source>
        <strain evidence="3">CCM 7043</strain>
    </source>
</reference>
<dbReference type="EMBL" id="JBHUHF010000001">
    <property type="protein sequence ID" value="MFD2024134.1"/>
    <property type="molecule type" value="Genomic_DNA"/>
</dbReference>
<sequence length="205" mass="22155">MSTPTTGPAVRRGGSGVKTRITTIAALALALVAGLAGCRSAEPDEITWTLVAEGDIVAMDATTGVYVEGYVNTGLVGGRGEVRSRGVIDYKYARELDEGGFRQDLMSSTYERIADYDAYPGSNVVTIYQDAEPDGTSARIEIYRCELPDDWQVTECVMPDGQAMDSTRHRVAIHVPPGTVIQTFDESGADTSDPESEDHHGRRQH</sequence>
<evidence type="ECO:0000313" key="2">
    <source>
        <dbReference type="EMBL" id="MFD2024134.1"/>
    </source>
</evidence>
<evidence type="ECO:0008006" key="4">
    <source>
        <dbReference type="Google" id="ProtNLM"/>
    </source>
</evidence>
<comment type="caution">
    <text evidence="2">The sequence shown here is derived from an EMBL/GenBank/DDBJ whole genome shotgun (WGS) entry which is preliminary data.</text>
</comment>
<name>A0ABW4V0R8_9MICO</name>
<organism evidence="2 3">
    <name type="scientific">Promicromonospora aerolata</name>
    <dbReference type="NCBI Taxonomy" id="195749"/>
    <lineage>
        <taxon>Bacteria</taxon>
        <taxon>Bacillati</taxon>
        <taxon>Actinomycetota</taxon>
        <taxon>Actinomycetes</taxon>
        <taxon>Micrococcales</taxon>
        <taxon>Promicromonosporaceae</taxon>
        <taxon>Promicromonospora</taxon>
    </lineage>
</organism>
<accession>A0ABW4V0R8</accession>
<evidence type="ECO:0000313" key="3">
    <source>
        <dbReference type="Proteomes" id="UP001597338"/>
    </source>
</evidence>
<dbReference type="RefSeq" id="WP_377196100.1">
    <property type="nucleotide sequence ID" value="NZ_JBHUHF010000001.1"/>
</dbReference>
<dbReference type="Proteomes" id="UP001597338">
    <property type="component" value="Unassembled WGS sequence"/>
</dbReference>
<protein>
    <recommendedName>
        <fullName evidence="4">Lipoprotein</fullName>
    </recommendedName>
</protein>
<proteinExistence type="predicted"/>
<keyword evidence="3" id="KW-1185">Reference proteome</keyword>
<gene>
    <name evidence="2" type="ORF">ACFSL2_01265</name>
</gene>
<feature type="region of interest" description="Disordered" evidence="1">
    <location>
        <begin position="182"/>
        <end position="205"/>
    </location>
</feature>